<dbReference type="Proteomes" id="UP000236959">
    <property type="component" value="Unassembled WGS sequence"/>
</dbReference>
<comment type="caution">
    <text evidence="1">The sequence shown here is derived from an EMBL/GenBank/DDBJ whole genome shotgun (WGS) entry which is preliminary data.</text>
</comment>
<gene>
    <name evidence="1" type="ORF">CLV41_11240</name>
</gene>
<reference evidence="1 2" key="1">
    <citation type="submission" date="2018-01" db="EMBL/GenBank/DDBJ databases">
        <title>Genomic Encyclopedia of Archaeal and Bacterial Type Strains, Phase II (KMG-II): from individual species to whole genera.</title>
        <authorList>
            <person name="Goeker M."/>
        </authorList>
    </citation>
    <scope>NUCLEOTIDE SEQUENCE [LARGE SCALE GENOMIC DNA]</scope>
    <source>
        <strain evidence="1 2">DSM 17023</strain>
    </source>
</reference>
<evidence type="ECO:0000313" key="1">
    <source>
        <dbReference type="EMBL" id="POF28627.1"/>
    </source>
</evidence>
<evidence type="ECO:0000313" key="2">
    <source>
        <dbReference type="Proteomes" id="UP000236959"/>
    </source>
</evidence>
<name>A0A2S3ULN2_9HYPH</name>
<dbReference type="Gene3D" id="2.160.20.10">
    <property type="entry name" value="Single-stranded right-handed beta-helix, Pectin lyase-like"/>
    <property type="match status" value="1"/>
</dbReference>
<dbReference type="OrthoDB" id="5438245at2"/>
<organism evidence="1 2">
    <name type="scientific">Roseibium marinum</name>
    <dbReference type="NCBI Taxonomy" id="281252"/>
    <lineage>
        <taxon>Bacteria</taxon>
        <taxon>Pseudomonadati</taxon>
        <taxon>Pseudomonadota</taxon>
        <taxon>Alphaproteobacteria</taxon>
        <taxon>Hyphomicrobiales</taxon>
        <taxon>Stappiaceae</taxon>
        <taxon>Roseibium</taxon>
    </lineage>
</organism>
<dbReference type="RefSeq" id="WP_103224679.1">
    <property type="nucleotide sequence ID" value="NZ_PPCN01000012.1"/>
</dbReference>
<accession>A0A2S3ULN2</accession>
<proteinExistence type="predicted"/>
<dbReference type="EMBL" id="PPCN01000012">
    <property type="protein sequence ID" value="POF28627.1"/>
    <property type="molecule type" value="Genomic_DNA"/>
</dbReference>
<dbReference type="InterPro" id="IPR012334">
    <property type="entry name" value="Pectin_lyas_fold"/>
</dbReference>
<dbReference type="AlphaFoldDB" id="A0A2S3ULN2"/>
<dbReference type="InterPro" id="IPR011050">
    <property type="entry name" value="Pectin_lyase_fold/virulence"/>
</dbReference>
<protein>
    <recommendedName>
        <fullName evidence="3">Right handed beta helix region</fullName>
    </recommendedName>
</protein>
<sequence length="561" mass="62555">MGLEATPEDIHRSVLALAAGDELQLAAGIYRRPITLSGIRGTPDNPVILRGTGLPAGDVKQDIWSAAILGNGPEFEDYRKRGNEIARVEQAAGRVPGLHYIADETALFLKDCQWVIVENLSFLNCWPTAVYIDNCQNVTLRNLHFRGGTIAIGAIGTDTRHLLVEGCDWIQDPSGQGENDLLVLRRDGKLPVAHTAPGGKLWSELDWTRVHGYAEETGGPVDIENDARAYDGDFFRAWNVAGYAVFRDNCILDAFNGIHFFNTARKDEQEAYSRSVLIEKNWFVRLRDNAIEPEYYAVNWTMRHNCFADCFAPFSFEPERSGYFYIYGNLCWNLHRPGPADDDRNRGRSFKLGGIHEAIGPHYIMFNTFVLRGPVFKKKRISNLIHMNNVVGYVENDPVAHTDAAAPFGKDWRLPHDPAADWDAVKQVEKKRFTKFWEVLDITFAGDLINHPTFPDLVRIAGYPVGPGASGLKPVFLNGEFGVPEGLRIRAVHDGQQEAALQEALAVRIEEPDGASFPAVGEGTVIGAWQEDGLFTLDDPEFVRKNRHLQPGKKTAGSRMS</sequence>
<dbReference type="SUPFAM" id="SSF51126">
    <property type="entry name" value="Pectin lyase-like"/>
    <property type="match status" value="1"/>
</dbReference>
<evidence type="ECO:0008006" key="3">
    <source>
        <dbReference type="Google" id="ProtNLM"/>
    </source>
</evidence>
<keyword evidence="2" id="KW-1185">Reference proteome</keyword>